<feature type="domain" description="CSC1/OSCA1-like 7TM region" evidence="5">
    <location>
        <begin position="57"/>
        <end position="145"/>
    </location>
</feature>
<keyword evidence="4" id="KW-0472">Membrane</keyword>
<keyword evidence="2" id="KW-0813">Transport</keyword>
<dbReference type="GO" id="GO:0005227">
    <property type="term" value="F:calcium-activated cation channel activity"/>
    <property type="evidence" value="ECO:0007669"/>
    <property type="project" value="InterPro"/>
</dbReference>
<dbReference type="Proteomes" id="UP000593572">
    <property type="component" value="Unassembled WGS sequence"/>
</dbReference>
<evidence type="ECO:0000256" key="3">
    <source>
        <dbReference type="ARBA" id="ARBA00023303"/>
    </source>
</evidence>
<proteinExistence type="predicted"/>
<name>A0A7J8LPR6_9ROSI</name>
<accession>A0A7J8LPR6</accession>
<sequence>MVEPVFLLHYSRPLDGCFCAETQQSKNPTLWLANWAPEPRDIYWQNLAIPFLSLTIRKLIISLSVFVLVFFSMIPIAFVQSLANLEGLERVAPFLRPVIELKFIKSFLQGFLRGLALKIFLYILPTILMIMSKIEGHIALSTLER</sequence>
<evidence type="ECO:0000313" key="8">
    <source>
        <dbReference type="Proteomes" id="UP000593572"/>
    </source>
</evidence>
<evidence type="ECO:0000259" key="6">
    <source>
        <dbReference type="Pfam" id="PF14703"/>
    </source>
</evidence>
<dbReference type="GO" id="GO:0005886">
    <property type="term" value="C:plasma membrane"/>
    <property type="evidence" value="ECO:0007669"/>
    <property type="project" value="TreeGrafter"/>
</dbReference>
<dbReference type="EMBL" id="JABEZX010000004">
    <property type="protein sequence ID" value="MBA0554426.1"/>
    <property type="molecule type" value="Genomic_DNA"/>
</dbReference>
<keyword evidence="4" id="KW-1133">Transmembrane helix</keyword>
<feature type="transmembrane region" description="Helical" evidence="4">
    <location>
        <begin position="103"/>
        <end position="124"/>
    </location>
</feature>
<evidence type="ECO:0000256" key="4">
    <source>
        <dbReference type="SAM" id="Phobius"/>
    </source>
</evidence>
<comment type="caution">
    <text evidence="7">The sequence shown here is derived from an EMBL/GenBank/DDBJ whole genome shotgun (WGS) entry which is preliminary data.</text>
</comment>
<feature type="transmembrane region" description="Helical" evidence="4">
    <location>
        <begin position="59"/>
        <end position="83"/>
    </location>
</feature>
<keyword evidence="3" id="KW-0407">Ion channel</keyword>
<dbReference type="AlphaFoldDB" id="A0A7J8LPR6"/>
<dbReference type="InterPro" id="IPR003864">
    <property type="entry name" value="CSC1/OSCA1-like_7TM"/>
</dbReference>
<feature type="domain" description="CSC1/OSCA1-like cytosolic" evidence="6">
    <location>
        <begin position="19"/>
        <end position="46"/>
    </location>
</feature>
<keyword evidence="8" id="KW-1185">Reference proteome</keyword>
<evidence type="ECO:0000313" key="7">
    <source>
        <dbReference type="EMBL" id="MBA0554426.1"/>
    </source>
</evidence>
<dbReference type="PANTHER" id="PTHR13018:SF98">
    <property type="entry name" value="TO DEHYDRATION PROTEIN, PUTATIVE, EXPRESSED-RELATED"/>
    <property type="match status" value="1"/>
</dbReference>
<evidence type="ECO:0008006" key="9">
    <source>
        <dbReference type="Google" id="ProtNLM"/>
    </source>
</evidence>
<gene>
    <name evidence="7" type="ORF">Golob_013527</name>
</gene>
<keyword evidence="1" id="KW-0106">Calcium</keyword>
<reference evidence="7 8" key="1">
    <citation type="journal article" date="2019" name="Genome Biol. Evol.">
        <title>Insights into the evolution of the New World diploid cottons (Gossypium, subgenus Houzingenia) based on genome sequencing.</title>
        <authorList>
            <person name="Grover C.E."/>
            <person name="Arick M.A. 2nd"/>
            <person name="Thrash A."/>
            <person name="Conover J.L."/>
            <person name="Sanders W.S."/>
            <person name="Peterson D.G."/>
            <person name="Frelichowski J.E."/>
            <person name="Scheffler J.A."/>
            <person name="Scheffler B.E."/>
            <person name="Wendel J.F."/>
        </authorList>
    </citation>
    <scope>NUCLEOTIDE SEQUENCE [LARGE SCALE GENOMIC DNA]</scope>
    <source>
        <strain evidence="7">157</strain>
        <tissue evidence="7">Leaf</tissue>
    </source>
</reference>
<evidence type="ECO:0000256" key="1">
    <source>
        <dbReference type="ARBA" id="ARBA00022837"/>
    </source>
</evidence>
<dbReference type="Pfam" id="PF02714">
    <property type="entry name" value="RSN1_7TM"/>
    <property type="match status" value="1"/>
</dbReference>
<dbReference type="PANTHER" id="PTHR13018">
    <property type="entry name" value="PROBABLE MEMBRANE PROTEIN DUF221-RELATED"/>
    <property type="match status" value="1"/>
</dbReference>
<keyword evidence="4" id="KW-0812">Transmembrane</keyword>
<dbReference type="InterPro" id="IPR027815">
    <property type="entry name" value="CSC1/OSCA1-like_cyt"/>
</dbReference>
<organism evidence="7 8">
    <name type="scientific">Gossypium lobatum</name>
    <dbReference type="NCBI Taxonomy" id="34289"/>
    <lineage>
        <taxon>Eukaryota</taxon>
        <taxon>Viridiplantae</taxon>
        <taxon>Streptophyta</taxon>
        <taxon>Embryophyta</taxon>
        <taxon>Tracheophyta</taxon>
        <taxon>Spermatophyta</taxon>
        <taxon>Magnoliopsida</taxon>
        <taxon>eudicotyledons</taxon>
        <taxon>Gunneridae</taxon>
        <taxon>Pentapetalae</taxon>
        <taxon>rosids</taxon>
        <taxon>malvids</taxon>
        <taxon>Malvales</taxon>
        <taxon>Malvaceae</taxon>
        <taxon>Malvoideae</taxon>
        <taxon>Gossypium</taxon>
    </lineage>
</organism>
<protein>
    <recommendedName>
        <fullName evidence="9">CSC1/OSCA1-like 7TM region domain-containing protein</fullName>
    </recommendedName>
</protein>
<evidence type="ECO:0000259" key="5">
    <source>
        <dbReference type="Pfam" id="PF02714"/>
    </source>
</evidence>
<evidence type="ECO:0000256" key="2">
    <source>
        <dbReference type="ARBA" id="ARBA00023065"/>
    </source>
</evidence>
<dbReference type="Pfam" id="PF14703">
    <property type="entry name" value="PHM7_cyt"/>
    <property type="match status" value="1"/>
</dbReference>
<dbReference type="InterPro" id="IPR045122">
    <property type="entry name" value="Csc1-like"/>
</dbReference>
<keyword evidence="2" id="KW-0406">Ion transport</keyword>